<keyword evidence="1" id="KW-0812">Transmembrane</keyword>
<keyword evidence="3" id="KW-1185">Reference proteome</keyword>
<gene>
    <name evidence="2" type="ORF">HU200_065889</name>
</gene>
<name>A0A835DXH8_9POAL</name>
<dbReference type="AlphaFoldDB" id="A0A835DXH8"/>
<keyword evidence="1" id="KW-1133">Transmembrane helix</keyword>
<evidence type="ECO:0000313" key="2">
    <source>
        <dbReference type="EMBL" id="KAF8646314.1"/>
    </source>
</evidence>
<evidence type="ECO:0000313" key="3">
    <source>
        <dbReference type="Proteomes" id="UP000636709"/>
    </source>
</evidence>
<dbReference type="EMBL" id="JACEFO010002902">
    <property type="protein sequence ID" value="KAF8646314.1"/>
    <property type="molecule type" value="Genomic_DNA"/>
</dbReference>
<comment type="caution">
    <text evidence="2">The sequence shown here is derived from an EMBL/GenBank/DDBJ whole genome shotgun (WGS) entry which is preliminary data.</text>
</comment>
<protein>
    <submittedName>
        <fullName evidence="2">Uncharacterized protein</fullName>
    </submittedName>
</protein>
<sequence>MDMIIAARVSLIPRFLGRLSWLLVGHFGLIEDGRRFLGMSFALSYIKQNPLSNWSWNISCVIFVNIFLCFLFLWACGLVTCKYIPFFIKVIGKVQ</sequence>
<evidence type="ECO:0000256" key="1">
    <source>
        <dbReference type="SAM" id="Phobius"/>
    </source>
</evidence>
<accession>A0A835DXH8</accession>
<dbReference type="Proteomes" id="UP000636709">
    <property type="component" value="Unassembled WGS sequence"/>
</dbReference>
<reference evidence="2" key="1">
    <citation type="submission" date="2020-07" db="EMBL/GenBank/DDBJ databases">
        <title>Genome sequence and genetic diversity analysis of an under-domesticated orphan crop, white fonio (Digitaria exilis).</title>
        <authorList>
            <person name="Bennetzen J.L."/>
            <person name="Chen S."/>
            <person name="Ma X."/>
            <person name="Wang X."/>
            <person name="Yssel A.E.J."/>
            <person name="Chaluvadi S.R."/>
            <person name="Johnson M."/>
            <person name="Gangashetty P."/>
            <person name="Hamidou F."/>
            <person name="Sanogo M.D."/>
            <person name="Zwaenepoel A."/>
            <person name="Wallace J."/>
            <person name="Van De Peer Y."/>
            <person name="Van Deynze A."/>
        </authorList>
    </citation>
    <scope>NUCLEOTIDE SEQUENCE</scope>
    <source>
        <tissue evidence="2">Leaves</tissue>
    </source>
</reference>
<keyword evidence="1" id="KW-0472">Membrane</keyword>
<proteinExistence type="predicted"/>
<feature type="transmembrane region" description="Helical" evidence="1">
    <location>
        <begin position="54"/>
        <end position="79"/>
    </location>
</feature>
<organism evidence="2 3">
    <name type="scientific">Digitaria exilis</name>
    <dbReference type="NCBI Taxonomy" id="1010633"/>
    <lineage>
        <taxon>Eukaryota</taxon>
        <taxon>Viridiplantae</taxon>
        <taxon>Streptophyta</taxon>
        <taxon>Embryophyta</taxon>
        <taxon>Tracheophyta</taxon>
        <taxon>Spermatophyta</taxon>
        <taxon>Magnoliopsida</taxon>
        <taxon>Liliopsida</taxon>
        <taxon>Poales</taxon>
        <taxon>Poaceae</taxon>
        <taxon>PACMAD clade</taxon>
        <taxon>Panicoideae</taxon>
        <taxon>Panicodae</taxon>
        <taxon>Paniceae</taxon>
        <taxon>Anthephorinae</taxon>
        <taxon>Digitaria</taxon>
    </lineage>
</organism>